<dbReference type="EMBL" id="JAPDNT010000056">
    <property type="protein sequence ID" value="MCW3477836.1"/>
    <property type="molecule type" value="Genomic_DNA"/>
</dbReference>
<comment type="caution">
    <text evidence="6">The sequence shown here is derived from an EMBL/GenBank/DDBJ whole genome shotgun (WGS) entry which is preliminary data.</text>
</comment>
<dbReference type="InterPro" id="IPR051692">
    <property type="entry name" value="OMP-like"/>
</dbReference>
<name>A0AA41YSC4_9PROT</name>
<dbReference type="Gene3D" id="2.40.160.20">
    <property type="match status" value="1"/>
</dbReference>
<accession>A0AA41YSC4</accession>
<proteinExistence type="inferred from homology"/>
<dbReference type="PANTHER" id="PTHR34001">
    <property type="entry name" value="BLL7405 PROTEIN"/>
    <property type="match status" value="1"/>
</dbReference>
<dbReference type="AlphaFoldDB" id="A0AA41YSC4"/>
<dbReference type="PANTHER" id="PTHR34001:SF3">
    <property type="entry name" value="BLL7405 PROTEIN"/>
    <property type="match status" value="1"/>
</dbReference>
<evidence type="ECO:0000256" key="2">
    <source>
        <dbReference type="ARBA" id="ARBA00022729"/>
    </source>
</evidence>
<gene>
    <name evidence="6" type="ORF">OL599_25130</name>
</gene>
<organism evidence="6 7">
    <name type="scientific">Limobrevibacterium gyesilva</name>
    <dbReference type="NCBI Taxonomy" id="2991712"/>
    <lineage>
        <taxon>Bacteria</taxon>
        <taxon>Pseudomonadati</taxon>
        <taxon>Pseudomonadota</taxon>
        <taxon>Alphaproteobacteria</taxon>
        <taxon>Acetobacterales</taxon>
        <taxon>Acetobacteraceae</taxon>
        <taxon>Limobrevibacterium</taxon>
    </lineage>
</organism>
<keyword evidence="3" id="KW-0472">Membrane</keyword>
<reference evidence="6" key="1">
    <citation type="submission" date="2022-09" db="EMBL/GenBank/DDBJ databases">
        <title>Rhodovastum sp. nov. RN2-1 isolated from soil in Seongnam, South Korea.</title>
        <authorList>
            <person name="Le N.T."/>
        </authorList>
    </citation>
    <scope>NUCLEOTIDE SEQUENCE</scope>
    <source>
        <strain evidence="6">RN2-1</strain>
    </source>
</reference>
<dbReference type="InterPro" id="IPR011250">
    <property type="entry name" value="OMP/PagP_B-barrel"/>
</dbReference>
<comment type="subcellular location">
    <subcellularLocation>
        <location evidence="1">Membrane</location>
    </subcellularLocation>
</comment>
<keyword evidence="2" id="KW-0732">Signal</keyword>
<comment type="similarity">
    <text evidence="4">Belongs to the Omp25/RopB family.</text>
</comment>
<evidence type="ECO:0000256" key="3">
    <source>
        <dbReference type="ARBA" id="ARBA00023136"/>
    </source>
</evidence>
<evidence type="ECO:0000256" key="1">
    <source>
        <dbReference type="ARBA" id="ARBA00004370"/>
    </source>
</evidence>
<evidence type="ECO:0000313" key="7">
    <source>
        <dbReference type="Proteomes" id="UP001165679"/>
    </source>
</evidence>
<feature type="domain" description="Outer membrane protein beta-barrel" evidence="5">
    <location>
        <begin position="19"/>
        <end position="209"/>
    </location>
</feature>
<evidence type="ECO:0000313" key="6">
    <source>
        <dbReference type="EMBL" id="MCW3477836.1"/>
    </source>
</evidence>
<evidence type="ECO:0000259" key="5">
    <source>
        <dbReference type="Pfam" id="PF13505"/>
    </source>
</evidence>
<dbReference type="Pfam" id="PF13505">
    <property type="entry name" value="OMP_b-brl"/>
    <property type="match status" value="1"/>
</dbReference>
<dbReference type="Proteomes" id="UP001165679">
    <property type="component" value="Unassembled WGS sequence"/>
</dbReference>
<dbReference type="GO" id="GO:0016020">
    <property type="term" value="C:membrane"/>
    <property type="evidence" value="ECO:0007669"/>
    <property type="project" value="UniProtKB-SubCell"/>
</dbReference>
<dbReference type="SUPFAM" id="SSF56925">
    <property type="entry name" value="OMPA-like"/>
    <property type="match status" value="1"/>
</dbReference>
<reference evidence="6" key="2">
    <citation type="submission" date="2022-10" db="EMBL/GenBank/DDBJ databases">
        <authorList>
            <person name="Trinh H.N."/>
        </authorList>
    </citation>
    <scope>NUCLEOTIDE SEQUENCE</scope>
    <source>
        <strain evidence="6">RN2-1</strain>
    </source>
</reference>
<keyword evidence="7" id="KW-1185">Reference proteome</keyword>
<evidence type="ECO:0000256" key="4">
    <source>
        <dbReference type="ARBA" id="ARBA00038306"/>
    </source>
</evidence>
<protein>
    <submittedName>
        <fullName evidence="6">Outer membrane beta-barrel protein</fullName>
    </submittedName>
</protein>
<sequence>MARDLTEPTNSAGTVFFSTADRSNLTGVVGGGQFGYNWQVQNGVWRLEANIQGSGEKGTRNFICPIGVCTPAIVGALPIPGPAVPVSLTEKLLWFGTVRGRVGVLATPAALFYATGGLAYGEVASNISVGPLNSFSPNKTKVGYSVGAGVEGMFARNWTARLEYLYVDLGSVSGSLATALPALGGGTLVSTYSSRVTDNILRLGVNYKFGGPGIGAY</sequence>
<dbReference type="InterPro" id="IPR027385">
    <property type="entry name" value="Beta-barrel_OMP"/>
</dbReference>